<protein>
    <submittedName>
        <fullName evidence="2">Uncharacterized protein</fullName>
    </submittedName>
</protein>
<keyword evidence="1" id="KW-0472">Membrane</keyword>
<reference evidence="2" key="1">
    <citation type="submission" date="2023-04" db="EMBL/GenBank/DDBJ databases">
        <title>Genomic diversity of scab-causing Streptomyces spp. in the province of Quebec, Canada.</title>
        <authorList>
            <person name="Biessy A."/>
            <person name="Cadieux M."/>
            <person name="Ciotola M."/>
            <person name="Filion M."/>
        </authorList>
    </citation>
    <scope>NUCLEOTIDE SEQUENCE</scope>
    <source>
        <strain evidence="2">B21-115</strain>
    </source>
</reference>
<evidence type="ECO:0000256" key="1">
    <source>
        <dbReference type="SAM" id="Phobius"/>
    </source>
</evidence>
<dbReference type="GeneID" id="96271356"/>
<evidence type="ECO:0000313" key="2">
    <source>
        <dbReference type="EMBL" id="MEH0634840.1"/>
    </source>
</evidence>
<sequence>MANLSKIPDRLDAVMDLMGPVIGVVALMAGIATYRGGGSVGWPLLGAALLVINTLVAWRRLSGRRRPDASP</sequence>
<dbReference type="EMBL" id="JARULZ010000001">
    <property type="protein sequence ID" value="MEH0634840.1"/>
    <property type="molecule type" value="Genomic_DNA"/>
</dbReference>
<proteinExistence type="predicted"/>
<keyword evidence="1" id="KW-0812">Transmembrane</keyword>
<organism evidence="2 3">
    <name type="scientific">Streptomyces bottropensis</name>
    <dbReference type="NCBI Taxonomy" id="42235"/>
    <lineage>
        <taxon>Bacteria</taxon>
        <taxon>Bacillati</taxon>
        <taxon>Actinomycetota</taxon>
        <taxon>Actinomycetes</taxon>
        <taxon>Kitasatosporales</taxon>
        <taxon>Streptomycetaceae</taxon>
        <taxon>Streptomyces</taxon>
    </lineage>
</organism>
<feature type="transmembrane region" description="Helical" evidence="1">
    <location>
        <begin position="40"/>
        <end position="58"/>
    </location>
</feature>
<keyword evidence="3" id="KW-1185">Reference proteome</keyword>
<gene>
    <name evidence="2" type="ORF">QBA35_16080</name>
</gene>
<accession>A0ABU8AME0</accession>
<feature type="transmembrane region" description="Helical" evidence="1">
    <location>
        <begin position="12"/>
        <end position="34"/>
    </location>
</feature>
<evidence type="ECO:0000313" key="3">
    <source>
        <dbReference type="Proteomes" id="UP001310290"/>
    </source>
</evidence>
<keyword evidence="1" id="KW-1133">Transmembrane helix</keyword>
<name>A0ABU8AME0_9ACTN</name>
<dbReference type="RefSeq" id="WP_005482808.1">
    <property type="nucleotide sequence ID" value="NZ_JARULZ010000001.1"/>
</dbReference>
<comment type="caution">
    <text evidence="2">The sequence shown here is derived from an EMBL/GenBank/DDBJ whole genome shotgun (WGS) entry which is preliminary data.</text>
</comment>
<dbReference type="Proteomes" id="UP001310290">
    <property type="component" value="Unassembled WGS sequence"/>
</dbReference>